<evidence type="ECO:0000313" key="3">
    <source>
        <dbReference type="EMBL" id="NIH57663.1"/>
    </source>
</evidence>
<comment type="caution">
    <text evidence="3">The sequence shown here is derived from an EMBL/GenBank/DDBJ whole genome shotgun (WGS) entry which is preliminary data.</text>
</comment>
<dbReference type="InterPro" id="IPR022029">
    <property type="entry name" value="YoaR-like_PG-bd"/>
</dbReference>
<dbReference type="InterPro" id="IPR007391">
    <property type="entry name" value="Vancomycin_resist_VanW"/>
</dbReference>
<organism evidence="3 4">
    <name type="scientific">Brooklawnia cerclae</name>
    <dbReference type="NCBI Taxonomy" id="349934"/>
    <lineage>
        <taxon>Bacteria</taxon>
        <taxon>Bacillati</taxon>
        <taxon>Actinomycetota</taxon>
        <taxon>Actinomycetes</taxon>
        <taxon>Propionibacteriales</taxon>
        <taxon>Propionibacteriaceae</taxon>
        <taxon>Brooklawnia</taxon>
    </lineage>
</organism>
<protein>
    <submittedName>
        <fullName evidence="3">Vancomycin resistance protein YoaR</fullName>
    </submittedName>
</protein>
<sequence length="585" mass="61181">MPATTSTHPGRSRGRRPVVIASIIAGSLIVLLGIAYVVAHVLAQSAAPRNASVNGVAIGGLTSDEAVSKLTAELGPADSAAFTLTGQDGQSATIVPADAGLTVDYRATVRHAGVGAGWDPRDLIHVLTGGGETSPVVTVEQDELSSALAGVADAFVREPVDAGLSLAGTEVVRTPAVPGTALDDDATAQTVEDAWRAAVDRPVTDPREPFSVGAELATATPRITDEVADEVAADLATTLRPITVTTPHGQVTVTAEQLASVTDVTATDGALSATVDLGKLYDTDTVITDELTVVEPQDASVELRDGVPTVVPAVDGQSVTREAFVQGLEGVSDDPEPREVALEVTGVPAGFTTQDAENLGIREVVGEFTTYFPASQYRNTNLGLAAAGIMNTLVKPGETFSLAEATGPRDASTGYVDGAVLVGDHLEYVVGGGVSQVATTTYNAAFFAGMTDIEHHPHTQYFSRYPAGREATVYEGVLDLQFRNDTPYGVLMEAWITPSIPGEGSITVRVWSTQYYDSVTATTPETWNYVNGTTKTSDSAECVPQSAAPGFDVSYQRILVLGGQQSTEDYFWRYSPIDQITCTAS</sequence>
<feature type="domain" description="YoaR-like putative peptidoglycan binding" evidence="2">
    <location>
        <begin position="130"/>
        <end position="197"/>
    </location>
</feature>
<keyword evidence="1" id="KW-1133">Transmembrane helix</keyword>
<dbReference type="InterPro" id="IPR052913">
    <property type="entry name" value="Glycopeptide_resist_protein"/>
</dbReference>
<dbReference type="PANTHER" id="PTHR35788:SF1">
    <property type="entry name" value="EXPORTED PROTEIN"/>
    <property type="match status" value="1"/>
</dbReference>
<accession>A0ABX0SGY8</accession>
<dbReference type="PANTHER" id="PTHR35788">
    <property type="entry name" value="EXPORTED PROTEIN-RELATED"/>
    <property type="match status" value="1"/>
</dbReference>
<dbReference type="Pfam" id="PF04294">
    <property type="entry name" value="VanW"/>
    <property type="match status" value="1"/>
</dbReference>
<evidence type="ECO:0000259" key="2">
    <source>
        <dbReference type="Pfam" id="PF12229"/>
    </source>
</evidence>
<keyword evidence="1" id="KW-0472">Membrane</keyword>
<feature type="transmembrane region" description="Helical" evidence="1">
    <location>
        <begin position="18"/>
        <end position="39"/>
    </location>
</feature>
<dbReference type="Pfam" id="PF12229">
    <property type="entry name" value="PG_binding_4"/>
    <property type="match status" value="1"/>
</dbReference>
<evidence type="ECO:0000256" key="1">
    <source>
        <dbReference type="SAM" id="Phobius"/>
    </source>
</evidence>
<dbReference type="RefSeq" id="WP_167167761.1">
    <property type="nucleotide sequence ID" value="NZ_BAAAOO010000007.1"/>
</dbReference>
<proteinExistence type="predicted"/>
<dbReference type="EMBL" id="JAAMOZ010000001">
    <property type="protein sequence ID" value="NIH57663.1"/>
    <property type="molecule type" value="Genomic_DNA"/>
</dbReference>
<evidence type="ECO:0000313" key="4">
    <source>
        <dbReference type="Proteomes" id="UP000749311"/>
    </source>
</evidence>
<keyword evidence="1" id="KW-0812">Transmembrane</keyword>
<gene>
    <name evidence="3" type="ORF">FB473_002308</name>
</gene>
<reference evidence="3 4" key="1">
    <citation type="submission" date="2020-02" db="EMBL/GenBank/DDBJ databases">
        <title>Sequencing the genomes of 1000 actinobacteria strains.</title>
        <authorList>
            <person name="Klenk H.-P."/>
        </authorList>
    </citation>
    <scope>NUCLEOTIDE SEQUENCE [LARGE SCALE GENOMIC DNA]</scope>
    <source>
        <strain evidence="3 4">DSM 19609</strain>
    </source>
</reference>
<name>A0ABX0SGY8_9ACTN</name>
<dbReference type="Proteomes" id="UP000749311">
    <property type="component" value="Unassembled WGS sequence"/>
</dbReference>
<keyword evidence="4" id="KW-1185">Reference proteome</keyword>